<dbReference type="EMBL" id="JAVREQ010000003">
    <property type="protein sequence ID" value="MDT0378400.1"/>
    <property type="molecule type" value="Genomic_DNA"/>
</dbReference>
<reference evidence="3" key="1">
    <citation type="submission" date="2023-07" db="EMBL/GenBank/DDBJ databases">
        <title>30 novel species of actinomycetes from the DSMZ collection.</title>
        <authorList>
            <person name="Nouioui I."/>
        </authorList>
    </citation>
    <scope>NUCLEOTIDE SEQUENCE [LARGE SCALE GENOMIC DNA]</scope>
    <source>
        <strain evidence="3">DSM 42041</strain>
    </source>
</reference>
<protein>
    <submittedName>
        <fullName evidence="2">XRE family transcriptional regulator</fullName>
    </submittedName>
</protein>
<organism evidence="2 3">
    <name type="scientific">Streptomyces hazeniae</name>
    <dbReference type="NCBI Taxonomy" id="3075538"/>
    <lineage>
        <taxon>Bacteria</taxon>
        <taxon>Bacillati</taxon>
        <taxon>Actinomycetota</taxon>
        <taxon>Actinomycetes</taxon>
        <taxon>Kitasatosporales</taxon>
        <taxon>Streptomycetaceae</taxon>
        <taxon>Streptomyces</taxon>
    </lineage>
</organism>
<evidence type="ECO:0000313" key="3">
    <source>
        <dbReference type="Proteomes" id="UP001183414"/>
    </source>
</evidence>
<sequence length="468" mass="50862">MPQPEKKLDPARSPQHWFGSELRLWRKRQPDNMSARQLGLLVQVSGDVILAVEKGQYPSCRYDLAVRLDEVLETGGVLARAWPMVFGDAEKKRRDADKQPGSRVERPTQVSEGRILGSDATPPHTEGAEPVDRRSLLQAGGAAALIPTNLVDLLTPSAQSEQPGKIRPSHIAQVQGVASSIHRWDNVYGGGGMVRDVAGRAMTWAAGLLYADCPDGLRRQLLTAVSRLGVVVGASAFDSYAHDDAQRTFRFAAECAEEAGNWHLRAKAYSFLSRQAIWVGEADDGLTHAEKGLVRSDRITATERAMLHTARARAFAKMGNVRETLTAVGQADDAFSDSDPSVDPSWMAYYDAAQHSGDTAHALFDLAVKGGQDPARAGQRFLNAIHGHGDAFKRSRAISRTKLASLMMSKGDPRQAAQIGHDALDEVGQLTSRRAADDLRQLGRFSGKHPAVSDATDLRERIALTLRG</sequence>
<feature type="compositionally biased region" description="Basic and acidic residues" evidence="1">
    <location>
        <begin position="91"/>
        <end position="106"/>
    </location>
</feature>
<proteinExistence type="predicted"/>
<accession>A0ABU2NNP8</accession>
<dbReference type="Proteomes" id="UP001183414">
    <property type="component" value="Unassembled WGS sequence"/>
</dbReference>
<dbReference type="RefSeq" id="WP_311672285.1">
    <property type="nucleotide sequence ID" value="NZ_JAVREQ010000003.1"/>
</dbReference>
<name>A0ABU2NNP8_9ACTN</name>
<keyword evidence="3" id="KW-1185">Reference proteome</keyword>
<evidence type="ECO:0000256" key="1">
    <source>
        <dbReference type="SAM" id="MobiDB-lite"/>
    </source>
</evidence>
<gene>
    <name evidence="2" type="ORF">RM572_06345</name>
</gene>
<comment type="caution">
    <text evidence="2">The sequence shown here is derived from an EMBL/GenBank/DDBJ whole genome shotgun (WGS) entry which is preliminary data.</text>
</comment>
<evidence type="ECO:0000313" key="2">
    <source>
        <dbReference type="EMBL" id="MDT0378400.1"/>
    </source>
</evidence>
<feature type="region of interest" description="Disordered" evidence="1">
    <location>
        <begin position="91"/>
        <end position="130"/>
    </location>
</feature>